<evidence type="ECO:0000313" key="1">
    <source>
        <dbReference type="EMBL" id="ACB54226.1"/>
    </source>
</evidence>
<sequence>MRELDEENSQREKEFYIRLIQDDVPVELKML</sequence>
<keyword evidence="2" id="KW-1185">Reference proteome</keyword>
<dbReference type="Proteomes" id="UP000001203">
    <property type="component" value="Chromosome linear"/>
</dbReference>
<dbReference type="AlphaFoldDB" id="B1X265"/>
<evidence type="ECO:0000313" key="2">
    <source>
        <dbReference type="Proteomes" id="UP000001203"/>
    </source>
</evidence>
<dbReference type="EMBL" id="CP000807">
    <property type="protein sequence ID" value="ACB54226.1"/>
    <property type="molecule type" value="Genomic_DNA"/>
</dbReference>
<proteinExistence type="predicted"/>
<reference evidence="1 2" key="1">
    <citation type="journal article" date="2008" name="Proc. Natl. Acad. Sci. U.S.A.">
        <title>The genome of Cyanothece 51142, a unicellular diazotrophic cyanobacterium important in the marine nitrogen cycle.</title>
        <authorList>
            <person name="Welsh E.A."/>
            <person name="Liberton M."/>
            <person name="Stoeckel J."/>
            <person name="Loh T."/>
            <person name="Elvitigala T."/>
            <person name="Wang C."/>
            <person name="Wollam A."/>
            <person name="Fulton R.S."/>
            <person name="Clifton S.W."/>
            <person name="Jacobs J.M."/>
            <person name="Aurora R."/>
            <person name="Ghosh B.K."/>
            <person name="Sherman L.A."/>
            <person name="Smith R.D."/>
            <person name="Wilson R.K."/>
            <person name="Pakrasi H.B."/>
        </authorList>
    </citation>
    <scope>NUCLEOTIDE SEQUENCE [LARGE SCALE GENOMIC DNA]</scope>
    <source>
        <strain evidence="2">ATCC 51142 / BH68</strain>
    </source>
</reference>
<organism evidence="1 2">
    <name type="scientific">Crocosphaera subtropica (strain ATCC 51142 / BH68)</name>
    <name type="common">Cyanothece sp. (strain ATCC 51142)</name>
    <dbReference type="NCBI Taxonomy" id="43989"/>
    <lineage>
        <taxon>Bacteria</taxon>
        <taxon>Bacillati</taxon>
        <taxon>Cyanobacteriota</taxon>
        <taxon>Cyanophyceae</taxon>
        <taxon>Oscillatoriophycideae</taxon>
        <taxon>Chroococcales</taxon>
        <taxon>Aphanothecaceae</taxon>
        <taxon>Crocosphaera</taxon>
        <taxon>Crocosphaera subtropica</taxon>
    </lineage>
</organism>
<accession>B1X265</accession>
<dbReference type="KEGG" id="cyt:cce_4879"/>
<name>B1X265_CROS5</name>
<protein>
    <submittedName>
        <fullName evidence="1">Uncharacterized protein</fullName>
    </submittedName>
</protein>
<dbReference type="HOGENOM" id="CLU_3396080_0_0_3"/>
<gene>
    <name evidence="1" type="ordered locus">cce_4879</name>
</gene>